<sequence>MEINDMVYGRVTYDLSRVEADPILFKSDGLPTYHFANVVDDHHMAITHVLRGVEWLVSTPKHLMLYEAFGWPKPQYAHLPLLVNTDGSKLSKRHDHIRISTYRNQGYYPEVVINYLTQMGGGFGQLNTANCDKIFQLDELAAAFNLQSVNQNNCKIDVEKIRLLNRLHIQNLIENDPDRIRNDLMKLLHQNRDKFQSLQFENQYHEYFDRILRWSSTRVFSINDLMTNDFLFLWSQPKYTWKLVDDGSQIGSKKQIQQTLQATIDALQKMNEKDFDDKDGILKQLRKFNDENQSMKFSAYMRLLRLSLTNLTKGPPVAESMSLLGKNRTIQYLINAIEYVGDNNQ</sequence>
<evidence type="ECO:0000256" key="4">
    <source>
        <dbReference type="ARBA" id="ARBA00022840"/>
    </source>
</evidence>
<evidence type="ECO:0000313" key="11">
    <source>
        <dbReference type="Proteomes" id="UP000194236"/>
    </source>
</evidence>
<comment type="similarity">
    <text evidence="1">Belongs to the class-I aminoacyl-tRNA synthetase family. Glutamate--tRNA ligase type 1 subfamily.</text>
</comment>
<gene>
    <name evidence="10" type="ORF">BLA29_004960</name>
</gene>
<evidence type="ECO:0000259" key="8">
    <source>
        <dbReference type="Pfam" id="PF00749"/>
    </source>
</evidence>
<accession>A0A1Y3AMP3</accession>
<dbReference type="InterPro" id="IPR014729">
    <property type="entry name" value="Rossmann-like_a/b/a_fold"/>
</dbReference>
<proteinExistence type="inferred from homology"/>
<keyword evidence="5 7" id="KW-0648">Protein biosynthesis</keyword>
<dbReference type="PANTHER" id="PTHR43311">
    <property type="entry name" value="GLUTAMATE--TRNA LIGASE"/>
    <property type="match status" value="1"/>
</dbReference>
<dbReference type="AlphaFoldDB" id="A0A1Y3AMP3"/>
<dbReference type="GO" id="GO:0000049">
    <property type="term" value="F:tRNA binding"/>
    <property type="evidence" value="ECO:0007669"/>
    <property type="project" value="InterPro"/>
</dbReference>
<dbReference type="GO" id="GO:0006424">
    <property type="term" value="P:glutamyl-tRNA aminoacylation"/>
    <property type="evidence" value="ECO:0007669"/>
    <property type="project" value="TreeGrafter"/>
</dbReference>
<evidence type="ECO:0000256" key="3">
    <source>
        <dbReference type="ARBA" id="ARBA00022741"/>
    </source>
</evidence>
<evidence type="ECO:0000256" key="7">
    <source>
        <dbReference type="RuleBase" id="RU363037"/>
    </source>
</evidence>
<feature type="domain" description="Glutamyl/glutaminyl-tRNA synthetase class Ib catalytic" evidence="8">
    <location>
        <begin position="2"/>
        <end position="161"/>
    </location>
</feature>
<name>A0A1Y3AMP3_EURMA</name>
<dbReference type="SUPFAM" id="SSF48163">
    <property type="entry name" value="An anticodon-binding domain of class I aminoacyl-tRNA synthetases"/>
    <property type="match status" value="1"/>
</dbReference>
<dbReference type="SUPFAM" id="SSF52374">
    <property type="entry name" value="Nucleotidylyl transferase"/>
    <property type="match status" value="1"/>
</dbReference>
<evidence type="ECO:0000256" key="2">
    <source>
        <dbReference type="ARBA" id="ARBA00022598"/>
    </source>
</evidence>
<dbReference type="OrthoDB" id="428822at2759"/>
<evidence type="ECO:0000259" key="9">
    <source>
        <dbReference type="Pfam" id="PF19269"/>
    </source>
</evidence>
<dbReference type="GO" id="GO:0005524">
    <property type="term" value="F:ATP binding"/>
    <property type="evidence" value="ECO:0007669"/>
    <property type="project" value="UniProtKB-KW"/>
</dbReference>
<dbReference type="InterPro" id="IPR045462">
    <property type="entry name" value="aa-tRNA-synth_I_cd-bd"/>
</dbReference>
<dbReference type="GO" id="GO:0005739">
    <property type="term" value="C:mitochondrion"/>
    <property type="evidence" value="ECO:0007669"/>
    <property type="project" value="TreeGrafter"/>
</dbReference>
<dbReference type="PANTHER" id="PTHR43311:SF2">
    <property type="entry name" value="GLUTAMATE--TRNA LIGASE, MITOCHONDRIAL-RELATED"/>
    <property type="match status" value="1"/>
</dbReference>
<dbReference type="Gene3D" id="1.10.10.350">
    <property type="match status" value="1"/>
</dbReference>
<dbReference type="InterPro" id="IPR020751">
    <property type="entry name" value="aa-tRNA-synth_I_codon-bd_sub2"/>
</dbReference>
<evidence type="ECO:0000256" key="6">
    <source>
        <dbReference type="ARBA" id="ARBA00023146"/>
    </source>
</evidence>
<keyword evidence="2 7" id="KW-0436">Ligase</keyword>
<dbReference type="Proteomes" id="UP000194236">
    <property type="component" value="Unassembled WGS sequence"/>
</dbReference>
<keyword evidence="3 7" id="KW-0547">Nucleotide-binding</keyword>
<keyword evidence="4 7" id="KW-0067">ATP-binding</keyword>
<protein>
    <submittedName>
        <fullName evidence="10">Glutamate-tRNA ligase, mitochondrial-like protein</fullName>
    </submittedName>
</protein>
<reference evidence="10 11" key="1">
    <citation type="submission" date="2017-03" db="EMBL/GenBank/DDBJ databases">
        <title>Genome Survey of Euroglyphus maynei.</title>
        <authorList>
            <person name="Arlian L.G."/>
            <person name="Morgan M.S."/>
            <person name="Rider S.D."/>
        </authorList>
    </citation>
    <scope>NUCLEOTIDE SEQUENCE [LARGE SCALE GENOMIC DNA]</scope>
    <source>
        <strain evidence="10">Arlian Lab</strain>
        <tissue evidence="10">Whole body</tissue>
    </source>
</reference>
<dbReference type="GO" id="GO:0004818">
    <property type="term" value="F:glutamate-tRNA ligase activity"/>
    <property type="evidence" value="ECO:0007669"/>
    <property type="project" value="TreeGrafter"/>
</dbReference>
<dbReference type="Gene3D" id="3.40.50.620">
    <property type="entry name" value="HUPs"/>
    <property type="match status" value="1"/>
</dbReference>
<dbReference type="Pfam" id="PF00749">
    <property type="entry name" value="tRNA-synt_1c"/>
    <property type="match status" value="1"/>
</dbReference>
<evidence type="ECO:0000256" key="1">
    <source>
        <dbReference type="ARBA" id="ARBA00007894"/>
    </source>
</evidence>
<dbReference type="InterPro" id="IPR049940">
    <property type="entry name" value="GluQ/Sye"/>
</dbReference>
<dbReference type="Pfam" id="PF19269">
    <property type="entry name" value="Anticodon_2"/>
    <property type="match status" value="1"/>
</dbReference>
<dbReference type="InterPro" id="IPR020058">
    <property type="entry name" value="Glu/Gln-tRNA-synth_Ib_cat-dom"/>
</dbReference>
<feature type="domain" description="Aminoacyl-tRNA synthetase class I anticodon-binding" evidence="9">
    <location>
        <begin position="201"/>
        <end position="334"/>
    </location>
</feature>
<keyword evidence="11" id="KW-1185">Reference proteome</keyword>
<keyword evidence="6 7" id="KW-0030">Aminoacyl-tRNA synthetase</keyword>
<comment type="caution">
    <text evidence="10">The sequence shown here is derived from an EMBL/GenBank/DDBJ whole genome shotgun (WGS) entry which is preliminary data.</text>
</comment>
<evidence type="ECO:0000313" key="10">
    <source>
        <dbReference type="EMBL" id="OTF69700.1"/>
    </source>
</evidence>
<evidence type="ECO:0000256" key="5">
    <source>
        <dbReference type="ARBA" id="ARBA00022917"/>
    </source>
</evidence>
<dbReference type="InterPro" id="IPR008925">
    <property type="entry name" value="aa_tRNA-synth_I_cd-bd_sf"/>
</dbReference>
<organism evidence="10 11">
    <name type="scientific">Euroglyphus maynei</name>
    <name type="common">Mayne's house dust mite</name>
    <dbReference type="NCBI Taxonomy" id="6958"/>
    <lineage>
        <taxon>Eukaryota</taxon>
        <taxon>Metazoa</taxon>
        <taxon>Ecdysozoa</taxon>
        <taxon>Arthropoda</taxon>
        <taxon>Chelicerata</taxon>
        <taxon>Arachnida</taxon>
        <taxon>Acari</taxon>
        <taxon>Acariformes</taxon>
        <taxon>Sarcoptiformes</taxon>
        <taxon>Astigmata</taxon>
        <taxon>Psoroptidia</taxon>
        <taxon>Analgoidea</taxon>
        <taxon>Pyroglyphidae</taxon>
        <taxon>Pyroglyphinae</taxon>
        <taxon>Euroglyphus</taxon>
    </lineage>
</organism>
<dbReference type="EMBL" id="MUJZ01069203">
    <property type="protein sequence ID" value="OTF69700.1"/>
    <property type="molecule type" value="Genomic_DNA"/>
</dbReference>